<feature type="domain" description="Methyltransferase type 11" evidence="2">
    <location>
        <begin position="117"/>
        <end position="199"/>
    </location>
</feature>
<name>A0A310SEX9_9HYME</name>
<keyword evidence="1" id="KW-1133">Transmembrane helix</keyword>
<dbReference type="EMBL" id="KQ766853">
    <property type="protein sequence ID" value="OAD53556.1"/>
    <property type="molecule type" value="Genomic_DNA"/>
</dbReference>
<dbReference type="GO" id="GO:0032259">
    <property type="term" value="P:methylation"/>
    <property type="evidence" value="ECO:0007669"/>
    <property type="project" value="UniProtKB-KW"/>
</dbReference>
<dbReference type="GO" id="GO:0008757">
    <property type="term" value="F:S-adenosylmethionine-dependent methyltransferase activity"/>
    <property type="evidence" value="ECO:0007669"/>
    <property type="project" value="InterPro"/>
</dbReference>
<dbReference type="Gene3D" id="3.40.50.150">
    <property type="entry name" value="Vaccinia Virus protein VP39"/>
    <property type="match status" value="1"/>
</dbReference>
<gene>
    <name evidence="3" type="ORF">WN48_09773</name>
</gene>
<reference evidence="3 4" key="1">
    <citation type="submission" date="2015-07" db="EMBL/GenBank/DDBJ databases">
        <title>The genome of Eufriesea mexicana.</title>
        <authorList>
            <person name="Pan H."/>
            <person name="Kapheim K."/>
        </authorList>
    </citation>
    <scope>NUCLEOTIDE SEQUENCE [LARGE SCALE GENOMIC DNA]</scope>
    <source>
        <strain evidence="3">0111107269</strain>
        <tissue evidence="3">Whole body</tissue>
    </source>
</reference>
<feature type="transmembrane region" description="Helical" evidence="1">
    <location>
        <begin position="12"/>
        <end position="34"/>
    </location>
</feature>
<dbReference type="PANTHER" id="PTHR45036">
    <property type="entry name" value="METHYLTRANSFERASE LIKE 7B"/>
    <property type="match status" value="1"/>
</dbReference>
<dbReference type="AlphaFoldDB" id="A0A310SEX9"/>
<protein>
    <submittedName>
        <fullName evidence="3">Methyltransferase-like protein 7B</fullName>
    </submittedName>
</protein>
<evidence type="ECO:0000313" key="4">
    <source>
        <dbReference type="Proteomes" id="UP000250275"/>
    </source>
</evidence>
<dbReference type="CDD" id="cd02440">
    <property type="entry name" value="AdoMet_MTases"/>
    <property type="match status" value="1"/>
</dbReference>
<dbReference type="InterPro" id="IPR052356">
    <property type="entry name" value="Thiol_S-MT"/>
</dbReference>
<evidence type="ECO:0000313" key="3">
    <source>
        <dbReference type="EMBL" id="OAD53556.1"/>
    </source>
</evidence>
<accession>A0A310SEX9</accession>
<evidence type="ECO:0000256" key="1">
    <source>
        <dbReference type="SAM" id="Phobius"/>
    </source>
</evidence>
<dbReference type="Pfam" id="PF08241">
    <property type="entry name" value="Methyltransf_11"/>
    <property type="match status" value="1"/>
</dbReference>
<keyword evidence="3" id="KW-0489">Methyltransferase</keyword>
<dbReference type="InterPro" id="IPR029063">
    <property type="entry name" value="SAM-dependent_MTases_sf"/>
</dbReference>
<dbReference type="PANTHER" id="PTHR45036:SF1">
    <property type="entry name" value="METHYLTRANSFERASE LIKE 7A"/>
    <property type="match status" value="1"/>
</dbReference>
<feature type="transmembrane region" description="Helical" evidence="1">
    <location>
        <begin position="54"/>
        <end position="76"/>
    </location>
</feature>
<keyword evidence="1" id="KW-0472">Membrane</keyword>
<dbReference type="SUPFAM" id="SSF53335">
    <property type="entry name" value="S-adenosyl-L-methionine-dependent methyltransferases"/>
    <property type="match status" value="1"/>
</dbReference>
<evidence type="ECO:0000259" key="2">
    <source>
        <dbReference type="Pfam" id="PF08241"/>
    </source>
</evidence>
<proteinExistence type="predicted"/>
<sequence length="279" mass="31885">MPEYCRRGPLTSFFLRAGLSICETFCLWWSAFMLDPDAPGETSDKDGGDGGGDVLMLMAVKESAGTMVVTLLLDVFQMRIPRNTEKRDEHVVRKNNNEKERRRKVVCENIQFYPDGTHFIGVDRNLRLAEYLIKGNRSWQFSHIIIEHLIVGDGSSLKEIPTGHVDIVVTTRSLCSMTSLKSTLREIHRVLTPGGRYLFIEHIPENEGTFIRWLQKMLSQTRIWPSLYGGCHLDIHPIVDIKNTGFNHVTWDTFTLEGYVSQTFHLILSRQHVLGVAVR</sequence>
<keyword evidence="4" id="KW-1185">Reference proteome</keyword>
<dbReference type="OrthoDB" id="416496at2759"/>
<dbReference type="InterPro" id="IPR013216">
    <property type="entry name" value="Methyltransf_11"/>
</dbReference>
<organism evidence="3 4">
    <name type="scientific">Eufriesea mexicana</name>
    <dbReference type="NCBI Taxonomy" id="516756"/>
    <lineage>
        <taxon>Eukaryota</taxon>
        <taxon>Metazoa</taxon>
        <taxon>Ecdysozoa</taxon>
        <taxon>Arthropoda</taxon>
        <taxon>Hexapoda</taxon>
        <taxon>Insecta</taxon>
        <taxon>Pterygota</taxon>
        <taxon>Neoptera</taxon>
        <taxon>Endopterygota</taxon>
        <taxon>Hymenoptera</taxon>
        <taxon>Apocrita</taxon>
        <taxon>Aculeata</taxon>
        <taxon>Apoidea</taxon>
        <taxon>Anthophila</taxon>
        <taxon>Apidae</taxon>
        <taxon>Eufriesea</taxon>
    </lineage>
</organism>
<keyword evidence="1" id="KW-0812">Transmembrane</keyword>
<keyword evidence="3" id="KW-0808">Transferase</keyword>
<dbReference type="Proteomes" id="UP000250275">
    <property type="component" value="Unassembled WGS sequence"/>
</dbReference>